<dbReference type="OrthoDB" id="9816569at2"/>
<dbReference type="Gene3D" id="1.10.287.470">
    <property type="entry name" value="Helix hairpin bin"/>
    <property type="match status" value="1"/>
</dbReference>
<evidence type="ECO:0000256" key="1">
    <source>
        <dbReference type="ARBA" id="ARBA00004519"/>
    </source>
</evidence>
<evidence type="ECO:0000313" key="8">
    <source>
        <dbReference type="Proteomes" id="UP000006322"/>
    </source>
</evidence>
<dbReference type="SUPFAM" id="SSF111369">
    <property type="entry name" value="HlyD-like secretion proteins"/>
    <property type="match status" value="1"/>
</dbReference>
<dbReference type="Gene3D" id="2.40.50.100">
    <property type="match status" value="1"/>
</dbReference>
<name>K6ZTE4_9ALTE</name>
<organism evidence="7 8">
    <name type="scientific">Paraglaciecola polaris LMG 21857</name>
    <dbReference type="NCBI Taxonomy" id="1129793"/>
    <lineage>
        <taxon>Bacteria</taxon>
        <taxon>Pseudomonadati</taxon>
        <taxon>Pseudomonadota</taxon>
        <taxon>Gammaproteobacteria</taxon>
        <taxon>Alteromonadales</taxon>
        <taxon>Alteromonadaceae</taxon>
        <taxon>Paraglaciecola</taxon>
    </lineage>
</organism>
<dbReference type="PANTHER" id="PTHR30158">
    <property type="entry name" value="ACRA/E-RELATED COMPONENT OF DRUG EFFLUX TRANSPORTER"/>
    <property type="match status" value="1"/>
</dbReference>
<dbReference type="PANTHER" id="PTHR30158:SF26">
    <property type="entry name" value="RESISTANCE-NODULATION-CELL DIVISION (RND) MULTIDRUG EFFLUX MEMBRANE FUSION PROTEIN MEXE"/>
    <property type="match status" value="1"/>
</dbReference>
<comment type="subcellular location">
    <subcellularLocation>
        <location evidence="1">Cell inner membrane</location>
        <topology evidence="1">Lipid-anchor</topology>
    </subcellularLocation>
</comment>
<feature type="domain" description="Multidrug resistance protein MdtA-like beta-barrel" evidence="5">
    <location>
        <begin position="229"/>
        <end position="299"/>
    </location>
</feature>
<dbReference type="GO" id="GO:0005886">
    <property type="term" value="C:plasma membrane"/>
    <property type="evidence" value="ECO:0007669"/>
    <property type="project" value="UniProtKB-SubCell"/>
</dbReference>
<dbReference type="FunFam" id="2.40.420.20:FF:000001">
    <property type="entry name" value="Efflux RND transporter periplasmic adaptor subunit"/>
    <property type="match status" value="1"/>
</dbReference>
<dbReference type="InterPro" id="IPR058624">
    <property type="entry name" value="MdtA-like_HH"/>
</dbReference>
<evidence type="ECO:0000259" key="3">
    <source>
        <dbReference type="Pfam" id="PF25876"/>
    </source>
</evidence>
<evidence type="ECO:0000259" key="4">
    <source>
        <dbReference type="Pfam" id="PF25917"/>
    </source>
</evidence>
<evidence type="ECO:0000313" key="7">
    <source>
        <dbReference type="EMBL" id="GAC32098.1"/>
    </source>
</evidence>
<dbReference type="GO" id="GO:0022857">
    <property type="term" value="F:transmembrane transporter activity"/>
    <property type="evidence" value="ECO:0007669"/>
    <property type="project" value="InterPro"/>
</dbReference>
<gene>
    <name evidence="7" type="ORF">GPLA_1183</name>
</gene>
<dbReference type="Proteomes" id="UP000006322">
    <property type="component" value="Unassembled WGS sequence"/>
</dbReference>
<dbReference type="Pfam" id="PF25876">
    <property type="entry name" value="HH_MFP_RND"/>
    <property type="match status" value="1"/>
</dbReference>
<dbReference type="Gene3D" id="2.40.30.170">
    <property type="match status" value="1"/>
</dbReference>
<dbReference type="InterPro" id="IPR006143">
    <property type="entry name" value="RND_pump_MFP"/>
</dbReference>
<dbReference type="RefSeq" id="WP_007103902.1">
    <property type="nucleotide sequence ID" value="NZ_BAER01000028.1"/>
</dbReference>
<evidence type="ECO:0000256" key="2">
    <source>
        <dbReference type="ARBA" id="ARBA00009477"/>
    </source>
</evidence>
<evidence type="ECO:0000259" key="5">
    <source>
        <dbReference type="Pfam" id="PF25944"/>
    </source>
</evidence>
<comment type="similarity">
    <text evidence="2">Belongs to the membrane fusion protein (MFP) (TC 8.A.1) family.</text>
</comment>
<dbReference type="NCBIfam" id="TIGR01730">
    <property type="entry name" value="RND_mfp"/>
    <property type="match status" value="1"/>
</dbReference>
<proteinExistence type="inferred from homology"/>
<dbReference type="InterPro" id="IPR058625">
    <property type="entry name" value="MdtA-like_BSH"/>
</dbReference>
<evidence type="ECO:0000259" key="6">
    <source>
        <dbReference type="Pfam" id="PF25967"/>
    </source>
</evidence>
<dbReference type="PROSITE" id="PS51257">
    <property type="entry name" value="PROKAR_LIPOPROTEIN"/>
    <property type="match status" value="1"/>
</dbReference>
<dbReference type="EMBL" id="BAER01000028">
    <property type="protein sequence ID" value="GAC32098.1"/>
    <property type="molecule type" value="Genomic_DNA"/>
</dbReference>
<feature type="domain" description="Multidrug resistance protein MdtA-like alpha-helical hairpin" evidence="3">
    <location>
        <begin position="106"/>
        <end position="174"/>
    </location>
</feature>
<dbReference type="InterPro" id="IPR058626">
    <property type="entry name" value="MdtA-like_b-barrel"/>
</dbReference>
<dbReference type="GO" id="GO:0046677">
    <property type="term" value="P:response to antibiotic"/>
    <property type="evidence" value="ECO:0007669"/>
    <property type="project" value="TreeGrafter"/>
</dbReference>
<dbReference type="Pfam" id="PF25944">
    <property type="entry name" value="Beta-barrel_RND"/>
    <property type="match status" value="1"/>
</dbReference>
<dbReference type="InterPro" id="IPR058627">
    <property type="entry name" value="MdtA-like_C"/>
</dbReference>
<protein>
    <submittedName>
        <fullName evidence="7">Efflux transporter, RND family, MFP subunit</fullName>
    </submittedName>
</protein>
<sequence length="415" mass="45695">MSKKHTFRNIIFSGITSLVLVACGNTEPTKQPSAPIDPQVSVARVVNERITEWDEFTGRLQAPQTVTLIPRVSGYIENVLFEEGAVVGKGDVLFRIDPRAFKAEVDRLKAELQSAESAFIQAQNDFTRAETLSEQRAVSIEILDGRLARKQQTSATVASVSAALALAELDLSYTQVTAPISGRVSYALITEGNFVTAGQSALTSLVSMDKMYAYFDVDEQTYLKYAQLAESGKRSDTRDVAANPVYMALASEINFEHIGNVDFVDNAVNQQTGTIRIRATFPNHDHALLPGLFARVKLTGSNSYQGILIDEKAIGTDLNRKFVLVVDQDNRLEYRNVVLGEKNNGLRIITDGLTPTDTIVVNGLQRVRPKMKIQPKLVDMTSQEALTALRQQQKLLDQTSNELTAQADKTLAERG</sequence>
<feature type="domain" description="Multidrug resistance protein MdtA-like C-terminal permuted SH3" evidence="6">
    <location>
        <begin position="307"/>
        <end position="366"/>
    </location>
</feature>
<keyword evidence="8" id="KW-1185">Reference proteome</keyword>
<reference evidence="8" key="1">
    <citation type="journal article" date="2014" name="Environ. Microbiol.">
        <title>Comparative genomics of the marine bacterial genus Glaciecola reveals the high degree of genomic diversity and genomic characteristic for cold adaptation.</title>
        <authorList>
            <person name="Qin Q.L."/>
            <person name="Xie B.B."/>
            <person name="Yu Y."/>
            <person name="Shu Y.L."/>
            <person name="Rong J.C."/>
            <person name="Zhang Y.J."/>
            <person name="Zhao D.L."/>
            <person name="Chen X.L."/>
            <person name="Zhang X.Y."/>
            <person name="Chen B."/>
            <person name="Zhou B.C."/>
            <person name="Zhang Y.Z."/>
        </authorList>
    </citation>
    <scope>NUCLEOTIDE SEQUENCE [LARGE SCALE GENOMIC DNA]</scope>
    <source>
        <strain evidence="8">LMG 21857</strain>
    </source>
</reference>
<dbReference type="Gene3D" id="2.40.420.20">
    <property type="match status" value="1"/>
</dbReference>
<feature type="domain" description="Multidrug resistance protein MdtA-like barrel-sandwich hybrid" evidence="4">
    <location>
        <begin position="65"/>
        <end position="202"/>
    </location>
</feature>
<comment type="caution">
    <text evidence="7">The sequence shown here is derived from an EMBL/GenBank/DDBJ whole genome shotgun (WGS) entry which is preliminary data.</text>
</comment>
<accession>K6ZTE4</accession>
<dbReference type="AlphaFoldDB" id="K6ZTE4"/>
<dbReference type="Pfam" id="PF25917">
    <property type="entry name" value="BSH_RND"/>
    <property type="match status" value="1"/>
</dbReference>
<dbReference type="Pfam" id="PF25967">
    <property type="entry name" value="RND-MFP_C"/>
    <property type="match status" value="1"/>
</dbReference>
<dbReference type="STRING" id="1129793.GPLA_1183"/>